<accession>T1CF81</accession>
<dbReference type="EC" id="2.7.7.49" evidence="2"/>
<reference evidence="2" key="1">
    <citation type="submission" date="2013-08" db="EMBL/GenBank/DDBJ databases">
        <authorList>
            <person name="Mendez C."/>
            <person name="Richter M."/>
            <person name="Ferrer M."/>
            <person name="Sanchez J."/>
        </authorList>
    </citation>
    <scope>NUCLEOTIDE SEQUENCE</scope>
</reference>
<feature type="non-terminal residue" evidence="2">
    <location>
        <position position="1"/>
    </location>
</feature>
<sequence length="285" mass="32207">YAVFQDEFGPDCYAYVRGRSALNAVQRVQKEGQAGKGWVFETDVSKFFDTIPRGRMIDKLAVRIADGSFLRLVWLILRSDVLGEDPGKGDVGVSQGSPLSPILANVYLAEFDRKVGSRHALVRYADDIVVMCTTNAEAMEAAKAVEAAMNEDGLKLKSEKTRVGPLAAGVEFLGYRITARKAEPSEKSVKMFQEKVRSLTERHETRPLAEVIRRVMPVVRGWTNYYRLAGRSPVLYQMGKWILARLKVYVTKRHWVRVWAKKAPTSMLYALGLRLPYHIVTSFEF</sequence>
<dbReference type="InterPro" id="IPR013597">
    <property type="entry name" value="Mat_intron_G2"/>
</dbReference>
<dbReference type="PANTHER" id="PTHR34047">
    <property type="entry name" value="NUCLEAR INTRON MATURASE 1, MITOCHONDRIAL-RELATED"/>
    <property type="match status" value="1"/>
</dbReference>
<dbReference type="GO" id="GO:0003964">
    <property type="term" value="F:RNA-directed DNA polymerase activity"/>
    <property type="evidence" value="ECO:0007669"/>
    <property type="project" value="UniProtKB-KW"/>
</dbReference>
<dbReference type="PROSITE" id="PS50878">
    <property type="entry name" value="RT_POL"/>
    <property type="match status" value="1"/>
</dbReference>
<dbReference type="SUPFAM" id="SSF56672">
    <property type="entry name" value="DNA/RNA polymerases"/>
    <property type="match status" value="1"/>
</dbReference>
<feature type="domain" description="Reverse transcriptase" evidence="1">
    <location>
        <begin position="1"/>
        <end position="177"/>
    </location>
</feature>
<dbReference type="AlphaFoldDB" id="T1CF81"/>
<evidence type="ECO:0000259" key="1">
    <source>
        <dbReference type="PROSITE" id="PS50878"/>
    </source>
</evidence>
<evidence type="ECO:0000313" key="2">
    <source>
        <dbReference type="EMBL" id="EQD65520.1"/>
    </source>
</evidence>
<proteinExistence type="predicted"/>
<dbReference type="Pfam" id="PF00078">
    <property type="entry name" value="RVT_1"/>
    <property type="match status" value="1"/>
</dbReference>
<dbReference type="CDD" id="cd01651">
    <property type="entry name" value="RT_G2_intron"/>
    <property type="match status" value="1"/>
</dbReference>
<keyword evidence="2" id="KW-0808">Transferase</keyword>
<keyword evidence="2" id="KW-0695">RNA-directed DNA polymerase</keyword>
<dbReference type="Pfam" id="PF08388">
    <property type="entry name" value="GIIM"/>
    <property type="match status" value="1"/>
</dbReference>
<keyword evidence="2" id="KW-0548">Nucleotidyltransferase</keyword>
<organism evidence="2">
    <name type="scientific">mine drainage metagenome</name>
    <dbReference type="NCBI Taxonomy" id="410659"/>
    <lineage>
        <taxon>unclassified sequences</taxon>
        <taxon>metagenomes</taxon>
        <taxon>ecological metagenomes</taxon>
    </lineage>
</organism>
<dbReference type="PANTHER" id="PTHR34047:SF8">
    <property type="entry name" value="PROTEIN YKFC"/>
    <property type="match status" value="1"/>
</dbReference>
<name>T1CF81_9ZZZZ</name>
<comment type="caution">
    <text evidence="2">The sequence shown here is derived from an EMBL/GenBank/DDBJ whole genome shotgun (WGS) entry which is preliminary data.</text>
</comment>
<reference evidence="2" key="2">
    <citation type="journal article" date="2014" name="ISME J.">
        <title>Microbial stratification in low pH oxic and suboxic macroscopic growths along an acid mine drainage.</title>
        <authorList>
            <person name="Mendez-Garcia C."/>
            <person name="Mesa V."/>
            <person name="Sprenger R.R."/>
            <person name="Richter M."/>
            <person name="Diez M.S."/>
            <person name="Solano J."/>
            <person name="Bargiela R."/>
            <person name="Golyshina O.V."/>
            <person name="Manteca A."/>
            <person name="Ramos J.L."/>
            <person name="Gallego J.R."/>
            <person name="Llorente I."/>
            <person name="Martins Dos Santos V.A."/>
            <person name="Jensen O.N."/>
            <person name="Pelaez A.I."/>
            <person name="Sanchez J."/>
            <person name="Ferrer M."/>
        </authorList>
    </citation>
    <scope>NUCLEOTIDE SEQUENCE</scope>
</reference>
<dbReference type="InterPro" id="IPR043128">
    <property type="entry name" value="Rev_trsase/Diguanyl_cyclase"/>
</dbReference>
<protein>
    <submittedName>
        <fullName evidence="2">RNA-directed DNA polymerase (Reverse transcriptase)</fullName>
        <ecNumber evidence="2">2.7.7.49</ecNumber>
    </submittedName>
</protein>
<dbReference type="Gene3D" id="3.30.70.270">
    <property type="match status" value="1"/>
</dbReference>
<dbReference type="EMBL" id="AUZY01004010">
    <property type="protein sequence ID" value="EQD65520.1"/>
    <property type="molecule type" value="Genomic_DNA"/>
</dbReference>
<dbReference type="InterPro" id="IPR043502">
    <property type="entry name" value="DNA/RNA_pol_sf"/>
</dbReference>
<dbReference type="InterPro" id="IPR051083">
    <property type="entry name" value="GrpII_Intron_Splice-Mob/Def"/>
</dbReference>
<dbReference type="InterPro" id="IPR000477">
    <property type="entry name" value="RT_dom"/>
</dbReference>
<gene>
    <name evidence="2" type="ORF">B1B_06313</name>
</gene>